<feature type="transmembrane region" description="Helical" evidence="2">
    <location>
        <begin position="255"/>
        <end position="274"/>
    </location>
</feature>
<keyword evidence="2" id="KW-0812">Transmembrane</keyword>
<evidence type="ECO:0000256" key="1">
    <source>
        <dbReference type="SAM" id="MobiDB-lite"/>
    </source>
</evidence>
<protein>
    <submittedName>
        <fullName evidence="3">Hydrolytic protein</fullName>
    </submittedName>
</protein>
<dbReference type="AlphaFoldDB" id="A0ABC8BYN0"/>
<feature type="region of interest" description="Disordered" evidence="1">
    <location>
        <begin position="192"/>
        <end position="236"/>
    </location>
</feature>
<feature type="compositionally biased region" description="Gly residues" evidence="1">
    <location>
        <begin position="206"/>
        <end position="215"/>
    </location>
</feature>
<gene>
    <name evidence="3" type="ORF">B7C62_26310</name>
</gene>
<evidence type="ECO:0000313" key="3">
    <source>
        <dbReference type="EMBL" id="ARF75371.1"/>
    </source>
</evidence>
<feature type="region of interest" description="Disordered" evidence="1">
    <location>
        <begin position="289"/>
        <end position="360"/>
    </location>
</feature>
<feature type="compositionally biased region" description="Low complexity" evidence="1">
    <location>
        <begin position="192"/>
        <end position="205"/>
    </location>
</feature>
<dbReference type="Proteomes" id="UP000192251">
    <property type="component" value="Chromosome"/>
</dbReference>
<reference evidence="3 4" key="1">
    <citation type="submission" date="2017-04" db="EMBL/GenBank/DDBJ databases">
        <title>The complete genome sequence of Streptomyces albolongus YIM 101047, the producer of novel bafilomycins and novel odoriferous sesquiterpenoids.</title>
        <authorList>
            <person name="Yin M."/>
            <person name="Jiang Y."/>
        </authorList>
    </citation>
    <scope>NUCLEOTIDE SEQUENCE [LARGE SCALE GENOMIC DNA]</scope>
    <source>
        <strain evidence="3 4">YIM 101047</strain>
    </source>
</reference>
<dbReference type="GO" id="GO:0005975">
    <property type="term" value="P:carbohydrate metabolic process"/>
    <property type="evidence" value="ECO:0007669"/>
    <property type="project" value="UniProtKB-ARBA"/>
</dbReference>
<name>A0ABC8BYN0_9ACTN</name>
<dbReference type="Gene3D" id="2.60.40.10">
    <property type="entry name" value="Immunoglobulins"/>
    <property type="match status" value="1"/>
</dbReference>
<dbReference type="EMBL" id="CP020563">
    <property type="protein sequence ID" value="ARF75371.1"/>
    <property type="molecule type" value="Genomic_DNA"/>
</dbReference>
<dbReference type="InterPro" id="IPR013783">
    <property type="entry name" value="Ig-like_fold"/>
</dbReference>
<feature type="compositionally biased region" description="Gly residues" evidence="1">
    <location>
        <begin position="330"/>
        <end position="354"/>
    </location>
</feature>
<keyword evidence="4" id="KW-1185">Reference proteome</keyword>
<sequence length="473" mass="49039">MPAVTVSPGGTATTTLTVRNDSDIVEAYTLEVVGDCAAWSTVEPARVSLYPGTSETVTLTFAPPRSHEVRAGETPLAVRVLPAEHPESVVVPESTVTVEPFHELRTELEPRRRRGWRGARFRTAVQNKGNTPVDVALTGKQAGEELRLGFAPDRRRLEPGESAEVRLKVRAGKLIWFGEPVTWPFEVAATETAPAATDTTTESGGTESGEAGGGKPVRQEPARTEPVRSETAPVELVQPEPVPGEFLQLPVLPKWLLIVLAALLALLLAWFALVRPAVQSTAKQAVTEAAEEEAARGEQQQGSATPGGPDNPAGGQGQGTNPDGSAAPGATGGSGTGPGTGGTGSGPGGTGAGGTQQSSATIDVETETGTDNEGTYQVPAGKVFGITDLVVANFQGDEGVLTISFGERKITTIALETFRNQDYHWVTPIQIPENATVTAAVTCAKPGTPATGTQASGCHQVVNVSGVLSDLAP</sequence>
<feature type="compositionally biased region" description="Basic and acidic residues" evidence="1">
    <location>
        <begin position="217"/>
        <end position="228"/>
    </location>
</feature>
<evidence type="ECO:0000313" key="4">
    <source>
        <dbReference type="Proteomes" id="UP000192251"/>
    </source>
</evidence>
<accession>A0ABC8BYN0</accession>
<dbReference type="KEGG" id="kab:B7C62_26310"/>
<keyword evidence="2" id="KW-0472">Membrane</keyword>
<organism evidence="3 4">
    <name type="scientific">Kitasatospora albolonga</name>
    <dbReference type="NCBI Taxonomy" id="68173"/>
    <lineage>
        <taxon>Bacteria</taxon>
        <taxon>Bacillati</taxon>
        <taxon>Actinomycetota</taxon>
        <taxon>Actinomycetes</taxon>
        <taxon>Kitasatosporales</taxon>
        <taxon>Streptomycetaceae</taxon>
        <taxon>Kitasatospora</taxon>
    </lineage>
</organism>
<proteinExistence type="predicted"/>
<dbReference type="RefSeq" id="WP_084749518.1">
    <property type="nucleotide sequence ID" value="NZ_CP020563.1"/>
</dbReference>
<keyword evidence="2" id="KW-1133">Transmembrane helix</keyword>
<evidence type="ECO:0000256" key="2">
    <source>
        <dbReference type="SAM" id="Phobius"/>
    </source>
</evidence>